<organism evidence="3 4">
    <name type="scientific">Rotaria sordida</name>
    <dbReference type="NCBI Taxonomy" id="392033"/>
    <lineage>
        <taxon>Eukaryota</taxon>
        <taxon>Metazoa</taxon>
        <taxon>Spiralia</taxon>
        <taxon>Gnathifera</taxon>
        <taxon>Rotifera</taxon>
        <taxon>Eurotatoria</taxon>
        <taxon>Bdelloidea</taxon>
        <taxon>Philodinida</taxon>
        <taxon>Philodinidae</taxon>
        <taxon>Rotaria</taxon>
    </lineage>
</organism>
<comment type="caution">
    <text evidence="3">The sequence shown here is derived from an EMBL/GenBank/DDBJ whole genome shotgun (WGS) entry which is preliminary data.</text>
</comment>
<feature type="transmembrane region" description="Helical" evidence="1">
    <location>
        <begin position="84"/>
        <end position="103"/>
    </location>
</feature>
<evidence type="ECO:0000313" key="4">
    <source>
        <dbReference type="Proteomes" id="UP000663870"/>
    </source>
</evidence>
<dbReference type="Proteomes" id="UP000663854">
    <property type="component" value="Unassembled WGS sequence"/>
</dbReference>
<dbReference type="AlphaFoldDB" id="A0A814C0G2"/>
<dbReference type="EMBL" id="CAJNOH010000012">
    <property type="protein sequence ID" value="CAF0749575.1"/>
    <property type="molecule type" value="Genomic_DNA"/>
</dbReference>
<proteinExistence type="predicted"/>
<keyword evidence="1" id="KW-1133">Transmembrane helix</keyword>
<evidence type="ECO:0000256" key="1">
    <source>
        <dbReference type="SAM" id="Phobius"/>
    </source>
</evidence>
<gene>
    <name evidence="3" type="ORF">JXQ802_LOCUS10770</name>
    <name evidence="2" type="ORF">PYM288_LOCUS2009</name>
</gene>
<keyword evidence="1" id="KW-0472">Membrane</keyword>
<dbReference type="Proteomes" id="UP000663870">
    <property type="component" value="Unassembled WGS sequence"/>
</dbReference>
<reference evidence="3" key="1">
    <citation type="submission" date="2021-02" db="EMBL/GenBank/DDBJ databases">
        <authorList>
            <person name="Nowell W R."/>
        </authorList>
    </citation>
    <scope>NUCLEOTIDE SEQUENCE</scope>
</reference>
<dbReference type="EMBL" id="CAJNOL010000207">
    <property type="protein sequence ID" value="CAF0933557.1"/>
    <property type="molecule type" value="Genomic_DNA"/>
</dbReference>
<keyword evidence="4" id="KW-1185">Reference proteome</keyword>
<name>A0A814C0G2_9BILA</name>
<sequence length="108" mass="11808">MCVWCQEHSQEAVRLCLLCCSKNISCEKAYHGAPGKCCRSPNNEDTCCAYNSKCAPNGNCLDPDSPSNIDSSTETDSDNDGPSWTGLTLIIFFIACHVVYGIYKCINN</sequence>
<evidence type="ECO:0000313" key="2">
    <source>
        <dbReference type="EMBL" id="CAF0749575.1"/>
    </source>
</evidence>
<keyword evidence="1" id="KW-0812">Transmembrane</keyword>
<accession>A0A814C0G2</accession>
<evidence type="ECO:0000313" key="3">
    <source>
        <dbReference type="EMBL" id="CAF0933557.1"/>
    </source>
</evidence>
<protein>
    <submittedName>
        <fullName evidence="3">Uncharacterized protein</fullName>
    </submittedName>
</protein>